<dbReference type="RefSeq" id="WP_155285131.1">
    <property type="nucleotide sequence ID" value="NZ_BLBC01000011.1"/>
</dbReference>
<sequence>MSFADDLEDFFSKLSERWLYLVRSIYKNKGLPDELIYEPIVREQAIEQAFDESGYDTPDYKMREFLKKNVWEFSVAKNYNDNIALNNLLLKPDGSLRNWNDFKREAQKVVGNSIRYLKTEYNTVVLGAQNASLWADIQKYKHLFPFLQFDVVMDGHTSDICKPLHGVIVSVDDPMLKHYFPPNHFNCRTTVRQLRKGVPTESYAVPDIPDAFKNNPGITGKVFTQKNSYIANTPNDVLILAPSLYKENERNKRYEGIDFEVHKIGKGVVEIYKLETLQGQQNKQKKSEFVKNKEALTLLAKQGEKYRMLPIVEDGQTNPDAFNLKMSQYTDVKVAESSNGKNVIQSALKEANRQGVKEVIIQFTKELTSNRDAFEALKATFKQGRAKNIETITFIMYDKRILRVNTARFK</sequence>
<evidence type="ECO:0000313" key="3">
    <source>
        <dbReference type="Proteomes" id="UP000398217"/>
    </source>
</evidence>
<accession>A0A5M4BA81</accession>
<comment type="caution">
    <text evidence="2">The sequence shown here is derived from an EMBL/GenBank/DDBJ whole genome shotgun (WGS) entry which is preliminary data.</text>
</comment>
<keyword evidence="3" id="KW-1185">Reference proteome</keyword>
<dbReference type="InterPro" id="IPR006528">
    <property type="entry name" value="Phage_head_morphogenesis_dom"/>
</dbReference>
<gene>
    <name evidence="2" type="ORF">RCZ01_18060</name>
</gene>
<dbReference type="NCBIfam" id="TIGR01641">
    <property type="entry name" value="phageSPP1_gp7"/>
    <property type="match status" value="1"/>
</dbReference>
<dbReference type="AlphaFoldDB" id="A0A5M4BA81"/>
<evidence type="ECO:0000259" key="1">
    <source>
        <dbReference type="Pfam" id="PF04233"/>
    </source>
</evidence>
<feature type="domain" description="Phage head morphogenesis" evidence="1">
    <location>
        <begin position="100"/>
        <end position="191"/>
    </location>
</feature>
<dbReference type="OrthoDB" id="9813502at2"/>
<dbReference type="Pfam" id="PF04233">
    <property type="entry name" value="Phage_Mu_F"/>
    <property type="match status" value="1"/>
</dbReference>
<proteinExistence type="predicted"/>
<dbReference type="Gene3D" id="3.40.1350.120">
    <property type="match status" value="1"/>
</dbReference>
<organism evidence="2 3">
    <name type="scientific">Capnocytophaga felis</name>
    <dbReference type="NCBI Taxonomy" id="2267611"/>
    <lineage>
        <taxon>Bacteria</taxon>
        <taxon>Pseudomonadati</taxon>
        <taxon>Bacteroidota</taxon>
        <taxon>Flavobacteriia</taxon>
        <taxon>Flavobacteriales</taxon>
        <taxon>Flavobacteriaceae</taxon>
        <taxon>Capnocytophaga</taxon>
    </lineage>
</organism>
<reference evidence="3" key="1">
    <citation type="journal article" date="2020" name="Int. J. Syst. Evol. Microbiol.">
        <title>Capnocytophaga felis sp. nov. isolated from the feline oral cavity.</title>
        <authorList>
            <person name="Suzuki M."/>
            <person name="Umeda K."/>
            <person name="Kimura M."/>
            <person name="Imaoka K."/>
            <person name="Morikawa S."/>
            <person name="Maeda K."/>
        </authorList>
    </citation>
    <scope>NUCLEOTIDE SEQUENCE [LARGE SCALE GENOMIC DNA]</scope>
    <source>
        <strain evidence="3">KC07070</strain>
    </source>
</reference>
<dbReference type="Proteomes" id="UP000398217">
    <property type="component" value="Unassembled WGS sequence"/>
</dbReference>
<dbReference type="EMBL" id="BLBC01000011">
    <property type="protein sequence ID" value="GET46504.1"/>
    <property type="molecule type" value="Genomic_DNA"/>
</dbReference>
<protein>
    <recommendedName>
        <fullName evidence="1">Phage head morphogenesis domain-containing protein</fullName>
    </recommendedName>
</protein>
<evidence type="ECO:0000313" key="2">
    <source>
        <dbReference type="EMBL" id="GET46504.1"/>
    </source>
</evidence>
<name>A0A5M4BA81_9FLAO</name>